<organism evidence="1 2">
    <name type="scientific">Coemansia aciculifera</name>
    <dbReference type="NCBI Taxonomy" id="417176"/>
    <lineage>
        <taxon>Eukaryota</taxon>
        <taxon>Fungi</taxon>
        <taxon>Fungi incertae sedis</taxon>
        <taxon>Zoopagomycota</taxon>
        <taxon>Kickxellomycotina</taxon>
        <taxon>Kickxellomycetes</taxon>
        <taxon>Kickxellales</taxon>
        <taxon>Kickxellaceae</taxon>
        <taxon>Coemansia</taxon>
    </lineage>
</organism>
<reference evidence="1" key="1">
    <citation type="submission" date="2022-07" db="EMBL/GenBank/DDBJ databases">
        <title>Phylogenomic reconstructions and comparative analyses of Kickxellomycotina fungi.</title>
        <authorList>
            <person name="Reynolds N.K."/>
            <person name="Stajich J.E."/>
            <person name="Barry K."/>
            <person name="Grigoriev I.V."/>
            <person name="Crous P."/>
            <person name="Smith M.E."/>
        </authorList>
    </citation>
    <scope>NUCLEOTIDE SEQUENCE</scope>
    <source>
        <strain evidence="1">CBS 190363</strain>
    </source>
</reference>
<dbReference type="EMBL" id="JANBVB010000247">
    <property type="protein sequence ID" value="KAJ2895864.1"/>
    <property type="molecule type" value="Genomic_DNA"/>
</dbReference>
<keyword evidence="2" id="KW-1185">Reference proteome</keyword>
<proteinExistence type="predicted"/>
<comment type="caution">
    <text evidence="1">The sequence shown here is derived from an EMBL/GenBank/DDBJ whole genome shotgun (WGS) entry which is preliminary data.</text>
</comment>
<accession>A0ACC1M5T0</accession>
<evidence type="ECO:0000313" key="1">
    <source>
        <dbReference type="EMBL" id="KAJ2895864.1"/>
    </source>
</evidence>
<dbReference type="Proteomes" id="UP001139981">
    <property type="component" value="Unassembled WGS sequence"/>
</dbReference>
<gene>
    <name evidence="1" type="ORF">IWW38_002185</name>
</gene>
<protein>
    <submittedName>
        <fullName evidence="1">Uncharacterized protein</fullName>
    </submittedName>
</protein>
<sequence>MFAWRAHAQRVVRTTIACAQSNQRTTWLSLSRPLRTGTQVFADNKCCSAAHHGGSGSRGFHASACVSKVVAYKLADIGEGITECEIIQWFVKPGDKVSQFDKICEVASDKATVEITSRYDGIVKKLHYSDNDIALVGKPIVDIELDEQLAEASADTTQPLSAAAAVVQGAPSKSQPPPTPKEAEVDAGFASGQLPKDFTSDRINDVVYATPAVRRIAREHSVDLRFVEGTGKGGRILKEDVHRHVEHCDLSSLPTPLSAHRHADAVDTDAAAEELQSSSFVQANTGAPTSGVSLTSASAVVAGEDHAASLSPIQRAMFKSMTESLGIPHFRFKDEIELDALMRARQHINDHLLALGDATVPKLSFMPFFIKAASLALAKYPILNARVVANDSAPPSLLYRAAHNIGVAMDTPGGLLVPNIKHAQTKSLIDIAADLQRLVQKGKAGAISGADLKGGTFTLSNVGMIGGTYLSPVLVSSEVCIGAFGKVQRLPRFETTLVDGVAVERVVPKHILVASWSADHRVVDGATMARFATLYKQLLENPELMLATMK</sequence>
<name>A0ACC1M5T0_9FUNG</name>
<evidence type="ECO:0000313" key="2">
    <source>
        <dbReference type="Proteomes" id="UP001139981"/>
    </source>
</evidence>